<keyword evidence="1" id="KW-1133">Transmembrane helix</keyword>
<dbReference type="EMBL" id="CACVKT020002575">
    <property type="protein sequence ID" value="CAC5378536.1"/>
    <property type="molecule type" value="Genomic_DNA"/>
</dbReference>
<keyword evidence="3" id="KW-1185">Reference proteome</keyword>
<reference evidence="2 3" key="1">
    <citation type="submission" date="2020-06" db="EMBL/GenBank/DDBJ databases">
        <authorList>
            <person name="Li R."/>
            <person name="Bekaert M."/>
        </authorList>
    </citation>
    <scope>NUCLEOTIDE SEQUENCE [LARGE SCALE GENOMIC DNA]</scope>
    <source>
        <strain evidence="3">wild</strain>
    </source>
</reference>
<evidence type="ECO:0000313" key="2">
    <source>
        <dbReference type="EMBL" id="CAC5378536.1"/>
    </source>
</evidence>
<keyword evidence="1" id="KW-0812">Transmembrane</keyword>
<evidence type="ECO:0000256" key="1">
    <source>
        <dbReference type="SAM" id="Phobius"/>
    </source>
</evidence>
<dbReference type="SUPFAM" id="SSF50969">
    <property type="entry name" value="YVTN repeat-like/Quinoprotein amine dehydrogenase"/>
    <property type="match status" value="1"/>
</dbReference>
<sequence>MAPVPYAFIVCFAILRVITPSVVPGCLTWVIDNNHLKLICRIQNSESVVSFKDGLGQEQAKCVFKDDALRCVPVNKFGNIMFHSRTKEISLTLPAIHKDLIDGQWTCSQGEHEFKTNVTLEKGIISATDIILSATVEKSDIKLTCFSCREPLENHVEFMADFRTIDEVFYSQAHNQCMHSGVLCQPDLCSCSVSGNEFSMIWHNINNRSGIHFSCEMNYSDRKLSSRFSKMATIFFNGKEFYTNKTRTTIKKLARNNSAVVEIQIDNVTELKDHNFTCAAKSVHPYICLSVSQPIQNTDTLRTHTNEGHDSHTNFNVTIQHEEDHISDSIGRWIGISIAIVISLAIVLACLISFGRSEMSKIKMALFKKDLGETFTQSTSLKETTPYRESCRTELSKNIPKGKIITKVALDNARSIEETFPLICQSESHSGIEVQRDCIDASTMTDEYKHTCNIEQKTYSNACEQTEENEQKTYSNKCEQTEESEQKTYSNKCIQTEFKESDRQAQTPVTSMTGPYILNSFPRTFDLKDLLPEMAVLDILKMGERLVITGCSKGENKLFVINTSDSSYLCHTLRHSNPWKITEVDVLGADMVALSYPISHTIEIINISTGEVEHVIHVSGRCYALSQSGENLCLIVERSIQIVNLHNGSVIDSHCLPSDGVDYICPYKDGILYTYINALFYCDYKGTIHWKFKNEHIMFLSDVATDSRGYIYVTAAKPYDIILISSDGKEHQTFLQGDALMKIHFDMRNNCLLVFKRLNNVVSLFDINFKTKTK</sequence>
<dbReference type="Proteomes" id="UP000507470">
    <property type="component" value="Unassembled WGS sequence"/>
</dbReference>
<gene>
    <name evidence="2" type="ORF">MCOR_14724</name>
</gene>
<name>A0A6J8B4N0_MYTCO</name>
<accession>A0A6J8B4N0</accession>
<dbReference type="OrthoDB" id="10281852at2759"/>
<keyword evidence="1" id="KW-0472">Membrane</keyword>
<feature type="transmembrane region" description="Helical" evidence="1">
    <location>
        <begin position="6"/>
        <end position="31"/>
    </location>
</feature>
<proteinExistence type="predicted"/>
<evidence type="ECO:0000313" key="3">
    <source>
        <dbReference type="Proteomes" id="UP000507470"/>
    </source>
</evidence>
<dbReference type="InterPro" id="IPR011044">
    <property type="entry name" value="Quino_amine_DH_bsu"/>
</dbReference>
<feature type="transmembrane region" description="Helical" evidence="1">
    <location>
        <begin position="333"/>
        <end position="354"/>
    </location>
</feature>
<dbReference type="AlphaFoldDB" id="A0A6J8B4N0"/>
<organism evidence="2 3">
    <name type="scientific">Mytilus coruscus</name>
    <name type="common">Sea mussel</name>
    <dbReference type="NCBI Taxonomy" id="42192"/>
    <lineage>
        <taxon>Eukaryota</taxon>
        <taxon>Metazoa</taxon>
        <taxon>Spiralia</taxon>
        <taxon>Lophotrochozoa</taxon>
        <taxon>Mollusca</taxon>
        <taxon>Bivalvia</taxon>
        <taxon>Autobranchia</taxon>
        <taxon>Pteriomorphia</taxon>
        <taxon>Mytilida</taxon>
        <taxon>Mytiloidea</taxon>
        <taxon>Mytilidae</taxon>
        <taxon>Mytilinae</taxon>
        <taxon>Mytilus</taxon>
    </lineage>
</organism>
<protein>
    <submittedName>
        <fullName evidence="2">Uncharacterized protein</fullName>
    </submittedName>
</protein>